<gene>
    <name evidence="1" type="ORF">GCM10009846_30900</name>
</gene>
<proteinExistence type="predicted"/>
<evidence type="ECO:0000313" key="1">
    <source>
        <dbReference type="EMBL" id="GAA2176572.1"/>
    </source>
</evidence>
<reference evidence="2" key="1">
    <citation type="journal article" date="2019" name="Int. J. Syst. Evol. Microbiol.">
        <title>The Global Catalogue of Microorganisms (GCM) 10K type strain sequencing project: providing services to taxonomists for standard genome sequencing and annotation.</title>
        <authorList>
            <consortium name="The Broad Institute Genomics Platform"/>
            <consortium name="The Broad Institute Genome Sequencing Center for Infectious Disease"/>
            <person name="Wu L."/>
            <person name="Ma J."/>
        </authorList>
    </citation>
    <scope>NUCLEOTIDE SEQUENCE [LARGE SCALE GENOMIC DNA]</scope>
    <source>
        <strain evidence="2">JCM 16026</strain>
    </source>
</reference>
<name>A0ABP5MPM1_9MICO</name>
<dbReference type="Proteomes" id="UP001501599">
    <property type="component" value="Unassembled WGS sequence"/>
</dbReference>
<evidence type="ECO:0000313" key="2">
    <source>
        <dbReference type="Proteomes" id="UP001501599"/>
    </source>
</evidence>
<comment type="caution">
    <text evidence="1">The sequence shown here is derived from an EMBL/GenBank/DDBJ whole genome shotgun (WGS) entry which is preliminary data.</text>
</comment>
<protein>
    <submittedName>
        <fullName evidence="1">Uncharacterized protein</fullName>
    </submittedName>
</protein>
<dbReference type="EMBL" id="BAAAQT010000008">
    <property type="protein sequence ID" value="GAA2176572.1"/>
    <property type="molecule type" value="Genomic_DNA"/>
</dbReference>
<dbReference type="RefSeq" id="WP_344345002.1">
    <property type="nucleotide sequence ID" value="NZ_BAAAQT010000008.1"/>
</dbReference>
<organism evidence="1 2">
    <name type="scientific">Agrococcus versicolor</name>
    <dbReference type="NCBI Taxonomy" id="501482"/>
    <lineage>
        <taxon>Bacteria</taxon>
        <taxon>Bacillati</taxon>
        <taxon>Actinomycetota</taxon>
        <taxon>Actinomycetes</taxon>
        <taxon>Micrococcales</taxon>
        <taxon>Microbacteriaceae</taxon>
        <taxon>Agrococcus</taxon>
    </lineage>
</organism>
<accession>A0ABP5MPM1</accession>
<sequence>MTALAGRSAVLVTVLGGSYGARRHPQGGLGPLDRLAAAEQHAADAGLRLARSLASRAA</sequence>
<keyword evidence="2" id="KW-1185">Reference proteome</keyword>